<organism evidence="2">
    <name type="scientific">hydrothermal vent metagenome</name>
    <dbReference type="NCBI Taxonomy" id="652676"/>
    <lineage>
        <taxon>unclassified sequences</taxon>
        <taxon>metagenomes</taxon>
        <taxon>ecological metagenomes</taxon>
    </lineage>
</organism>
<proteinExistence type="predicted"/>
<evidence type="ECO:0000256" key="1">
    <source>
        <dbReference type="SAM" id="Coils"/>
    </source>
</evidence>
<name>A0A3B0RYC6_9ZZZZ</name>
<accession>A0A3B0RYC6</accession>
<dbReference type="AlphaFoldDB" id="A0A3B0RYC6"/>
<sequence>MSITIANPLRSLAIAGAAAFTVAIAAPTAAVAYDTNISFDGFSFNDDEDLLEQLIALDADDIEELREDMAEARADITDAIAEIEEAREEVKSAPGGAVIMKVALTTASAVVNTTTTRMFKKVTRELARVERELADKRESVGEAEFAETTLAIDVIREELAAIQASLIELTEAMKA</sequence>
<dbReference type="Gene3D" id="1.20.1170.10">
    <property type="match status" value="1"/>
</dbReference>
<gene>
    <name evidence="2" type="ORF">MNBD_ALPHA05-267</name>
</gene>
<feature type="coiled-coil region" evidence="1">
    <location>
        <begin position="119"/>
        <end position="172"/>
    </location>
</feature>
<feature type="coiled-coil region" evidence="1">
    <location>
        <begin position="55"/>
        <end position="93"/>
    </location>
</feature>
<reference evidence="2" key="1">
    <citation type="submission" date="2018-06" db="EMBL/GenBank/DDBJ databases">
        <authorList>
            <person name="Zhirakovskaya E."/>
        </authorList>
    </citation>
    <scope>NUCLEOTIDE SEQUENCE</scope>
</reference>
<dbReference type="EMBL" id="UOEH01000262">
    <property type="protein sequence ID" value="VAV98894.1"/>
    <property type="molecule type" value="Genomic_DNA"/>
</dbReference>
<keyword evidence="1" id="KW-0175">Coiled coil</keyword>
<protein>
    <submittedName>
        <fullName evidence="2">Uncharacterized protein</fullName>
    </submittedName>
</protein>
<evidence type="ECO:0000313" key="2">
    <source>
        <dbReference type="EMBL" id="VAV98894.1"/>
    </source>
</evidence>